<dbReference type="EMBL" id="CP013264">
    <property type="protein sequence ID" value="ALR20671.1"/>
    <property type="molecule type" value="Genomic_DNA"/>
</dbReference>
<organism evidence="1 2">
    <name type="scientific">Sphingobium baderi</name>
    <dbReference type="NCBI Taxonomy" id="1332080"/>
    <lineage>
        <taxon>Bacteria</taxon>
        <taxon>Pseudomonadati</taxon>
        <taxon>Pseudomonadota</taxon>
        <taxon>Alphaproteobacteria</taxon>
        <taxon>Sphingomonadales</taxon>
        <taxon>Sphingomonadaceae</taxon>
        <taxon>Sphingobium</taxon>
    </lineage>
</organism>
<protein>
    <recommendedName>
        <fullName evidence="3">Antitoxin Xre/MbcA/ParS-like toxin-binding domain-containing protein</fullName>
    </recommendedName>
</protein>
<accession>A0A0S3EZ24</accession>
<evidence type="ECO:0000313" key="1">
    <source>
        <dbReference type="EMBL" id="ALR20671.1"/>
    </source>
</evidence>
<gene>
    <name evidence="1" type="ORF">ATN00_10545</name>
</gene>
<dbReference type="OrthoDB" id="7473598at2"/>
<dbReference type="RefSeq" id="WP_062064501.1">
    <property type="nucleotide sequence ID" value="NZ_CP013264.1"/>
</dbReference>
<evidence type="ECO:0000313" key="2">
    <source>
        <dbReference type="Proteomes" id="UP000056968"/>
    </source>
</evidence>
<proteinExistence type="predicted"/>
<dbReference type="KEGG" id="sbd:ATN00_10545"/>
<dbReference type="AlphaFoldDB" id="A0A0S3EZ24"/>
<sequence>MARQFGKHAHIAKLSPQQAARQGSITKAAIAGLGAPGAIAFLNGHDALLGGRPLDLAIESAEGLIAVERALLHRTEA</sequence>
<evidence type="ECO:0008006" key="3">
    <source>
        <dbReference type="Google" id="ProtNLM"/>
    </source>
</evidence>
<dbReference type="Proteomes" id="UP000056968">
    <property type="component" value="Chromosome"/>
</dbReference>
<keyword evidence="2" id="KW-1185">Reference proteome</keyword>
<reference evidence="1 2" key="1">
    <citation type="submission" date="2015-11" db="EMBL/GenBank/DDBJ databases">
        <title>A Two-component Flavoprotein Monooxygenase System MeaXY Responsible for para-Hydroxylation of 2-Methyl-6-ethylaniline and 2,6-Diethylaniline in Sphingobium baderi DE-13.</title>
        <authorList>
            <person name="Cheng M."/>
            <person name="Meng Q."/>
            <person name="Yang Y."/>
            <person name="Chu C."/>
            <person name="Yan X."/>
            <person name="He J."/>
            <person name="Li S."/>
        </authorList>
    </citation>
    <scope>NUCLEOTIDE SEQUENCE [LARGE SCALE GENOMIC DNA]</scope>
    <source>
        <strain evidence="1 2">DE-13</strain>
    </source>
</reference>
<name>A0A0S3EZ24_9SPHN</name>